<dbReference type="InterPro" id="IPR051452">
    <property type="entry name" value="Diverse_Oxidoreductases"/>
</dbReference>
<dbReference type="InterPro" id="IPR002888">
    <property type="entry name" value="2Fe-2S-bd"/>
</dbReference>
<dbReference type="PROSITE" id="PS51085">
    <property type="entry name" value="2FE2S_FER_2"/>
    <property type="match status" value="1"/>
</dbReference>
<dbReference type="PANTHER" id="PTHR44379:SF5">
    <property type="entry name" value="OXIDOREDUCTASE WITH IRON-SULFUR SUBUNIT"/>
    <property type="match status" value="1"/>
</dbReference>
<evidence type="ECO:0000256" key="3">
    <source>
        <dbReference type="ARBA" id="ARBA00023002"/>
    </source>
</evidence>
<dbReference type="EMBL" id="AP031322">
    <property type="protein sequence ID" value="BFH73113.1"/>
    <property type="molecule type" value="Genomic_DNA"/>
</dbReference>
<dbReference type="GO" id="GO:0016491">
    <property type="term" value="F:oxidoreductase activity"/>
    <property type="evidence" value="ECO:0007669"/>
    <property type="project" value="UniProtKB-KW"/>
</dbReference>
<reference evidence="8" key="1">
    <citation type="submission" date="2024-03" db="EMBL/GenBank/DDBJ databases">
        <title>Complete genome sequence of Sulfurisphaera javensis strain KD-1.</title>
        <authorList>
            <person name="Sakai H."/>
            <person name="Nur N."/>
            <person name="Suwanto A."/>
            <person name="Kurosawa N."/>
        </authorList>
    </citation>
    <scope>NUCLEOTIDE SEQUENCE</scope>
    <source>
        <strain evidence="8">KD-1</strain>
    </source>
</reference>
<dbReference type="Gene3D" id="1.10.150.120">
    <property type="entry name" value="[2Fe-2S]-binding domain"/>
    <property type="match status" value="1"/>
</dbReference>
<dbReference type="GO" id="GO:0046872">
    <property type="term" value="F:metal ion binding"/>
    <property type="evidence" value="ECO:0007669"/>
    <property type="project" value="UniProtKB-KW"/>
</dbReference>
<feature type="domain" description="FAD-binding PCMH-type" evidence="7">
    <location>
        <begin position="6"/>
        <end position="172"/>
    </location>
</feature>
<dbReference type="AlphaFoldDB" id="A0AAT9GQG2"/>
<evidence type="ECO:0000259" key="6">
    <source>
        <dbReference type="PROSITE" id="PS51085"/>
    </source>
</evidence>
<dbReference type="Pfam" id="PF00941">
    <property type="entry name" value="FAD_binding_5"/>
    <property type="match status" value="1"/>
</dbReference>
<dbReference type="PROSITE" id="PS00197">
    <property type="entry name" value="2FE2S_FER_1"/>
    <property type="match status" value="1"/>
</dbReference>
<sequence>MSFVLGIPRNFKYVKVNSLDEALEMLKEGAKILAGGQSLFPLLKLRILSVDNLVDINNLDLRGVKENEKEIEIFSLTTHNEVASKVKILSKVAFTIADYQVRNKGTIGGSLAHADPASNYYPALMVLDAKVKVKSKRGERVIETKELFRSPYTTSLKEDEIITSVIIPKSEKTVFSYEVYKRGGSAYPTVIVAVSLKNNKYKVSFGGISEKPLLIEGKVEDKPKEHVIEQLREIKAISDIHADSNTRLKLAERLFISAFNRALEGKSDEINLQPMDIQWKSQPLKAYNKVTIKIKVNGIEIEDEVESRTLLLDFLRKNGYKEVKRGCDEGKCGACTVLVNGRSVKSCLTLAVQTVGQDVRTVKGLEDIKPLQDSFVQNYAMQCGYCTHGFLMVTYDYLKNVKKKEDELLKYSIKNICRCTGYFNIIKAIKNASLSQ</sequence>
<dbReference type="InterPro" id="IPR012675">
    <property type="entry name" value="Beta-grasp_dom_sf"/>
</dbReference>
<dbReference type="InterPro" id="IPR036683">
    <property type="entry name" value="CO_DH_flav_C_dom_sf"/>
</dbReference>
<dbReference type="PROSITE" id="PS51387">
    <property type="entry name" value="FAD_PCMH"/>
    <property type="match status" value="1"/>
</dbReference>
<dbReference type="KEGG" id="sjv:SJAV_10570"/>
<dbReference type="GO" id="GO:0071949">
    <property type="term" value="F:FAD binding"/>
    <property type="evidence" value="ECO:0007669"/>
    <property type="project" value="InterPro"/>
</dbReference>
<evidence type="ECO:0000313" key="8">
    <source>
        <dbReference type="EMBL" id="BFH73113.1"/>
    </source>
</evidence>
<dbReference type="GeneID" id="92353984"/>
<keyword evidence="1" id="KW-0001">2Fe-2S</keyword>
<dbReference type="Gene3D" id="3.30.43.10">
    <property type="entry name" value="Uridine Diphospho-n-acetylenolpyruvylglucosamine Reductase, domain 2"/>
    <property type="match status" value="1"/>
</dbReference>
<dbReference type="SUPFAM" id="SSF54292">
    <property type="entry name" value="2Fe-2S ferredoxin-like"/>
    <property type="match status" value="1"/>
</dbReference>
<dbReference type="PANTHER" id="PTHR44379">
    <property type="entry name" value="OXIDOREDUCTASE WITH IRON-SULFUR SUBUNIT"/>
    <property type="match status" value="1"/>
</dbReference>
<dbReference type="SUPFAM" id="SSF55447">
    <property type="entry name" value="CO dehydrogenase flavoprotein C-terminal domain-like"/>
    <property type="match status" value="1"/>
</dbReference>
<evidence type="ECO:0000256" key="2">
    <source>
        <dbReference type="ARBA" id="ARBA00022723"/>
    </source>
</evidence>
<dbReference type="SUPFAM" id="SSF47741">
    <property type="entry name" value="CO dehydrogenase ISP C-domain like"/>
    <property type="match status" value="1"/>
</dbReference>
<dbReference type="GO" id="GO:0051537">
    <property type="term" value="F:2 iron, 2 sulfur cluster binding"/>
    <property type="evidence" value="ECO:0007669"/>
    <property type="project" value="UniProtKB-KW"/>
</dbReference>
<dbReference type="InterPro" id="IPR006058">
    <property type="entry name" value="2Fe2S_fd_BS"/>
</dbReference>
<dbReference type="InterPro" id="IPR016166">
    <property type="entry name" value="FAD-bd_PCMH"/>
</dbReference>
<dbReference type="RefSeq" id="WP_369611282.1">
    <property type="nucleotide sequence ID" value="NZ_AP031322.1"/>
</dbReference>
<dbReference type="InterPro" id="IPR005107">
    <property type="entry name" value="CO_DH_flav_C"/>
</dbReference>
<evidence type="ECO:0000259" key="7">
    <source>
        <dbReference type="PROSITE" id="PS51387"/>
    </source>
</evidence>
<keyword evidence="4" id="KW-0408">Iron</keyword>
<dbReference type="InterPro" id="IPR016167">
    <property type="entry name" value="FAD-bd_PCMH_sub1"/>
</dbReference>
<dbReference type="CDD" id="cd00207">
    <property type="entry name" value="fer2"/>
    <property type="match status" value="1"/>
</dbReference>
<organism evidence="8">
    <name type="scientific">Sulfurisphaera javensis</name>
    <dbReference type="NCBI Taxonomy" id="2049879"/>
    <lineage>
        <taxon>Archaea</taxon>
        <taxon>Thermoproteota</taxon>
        <taxon>Thermoprotei</taxon>
        <taxon>Sulfolobales</taxon>
        <taxon>Sulfolobaceae</taxon>
        <taxon>Sulfurisphaera</taxon>
    </lineage>
</organism>
<dbReference type="InterPro" id="IPR036318">
    <property type="entry name" value="FAD-bd_PCMH-like_sf"/>
</dbReference>
<proteinExistence type="predicted"/>
<keyword evidence="5" id="KW-0411">Iron-sulfur</keyword>
<dbReference type="SUPFAM" id="SSF56176">
    <property type="entry name" value="FAD-binding/transporter-associated domain-like"/>
    <property type="match status" value="1"/>
</dbReference>
<dbReference type="InterPro" id="IPR001041">
    <property type="entry name" value="2Fe-2S_ferredoxin-type"/>
</dbReference>
<accession>A0AAT9GQG2</accession>
<dbReference type="Gene3D" id="3.10.20.30">
    <property type="match status" value="1"/>
</dbReference>
<dbReference type="InterPro" id="IPR036010">
    <property type="entry name" value="2Fe-2S_ferredoxin-like_sf"/>
</dbReference>
<dbReference type="InterPro" id="IPR016169">
    <property type="entry name" value="FAD-bd_PCMH_sub2"/>
</dbReference>
<dbReference type="Gene3D" id="3.30.465.10">
    <property type="match status" value="1"/>
</dbReference>
<keyword evidence="3" id="KW-0560">Oxidoreductase</keyword>
<feature type="domain" description="2Fe-2S ferredoxin-type" evidence="6">
    <location>
        <begin position="290"/>
        <end position="365"/>
    </location>
</feature>
<evidence type="ECO:0000256" key="4">
    <source>
        <dbReference type="ARBA" id="ARBA00023004"/>
    </source>
</evidence>
<evidence type="ECO:0000256" key="1">
    <source>
        <dbReference type="ARBA" id="ARBA00022714"/>
    </source>
</evidence>
<protein>
    <submittedName>
        <fullName evidence="8">FAD binding domain-containing protein</fullName>
    </submittedName>
</protein>
<evidence type="ECO:0000256" key="5">
    <source>
        <dbReference type="ARBA" id="ARBA00023014"/>
    </source>
</evidence>
<keyword evidence="2" id="KW-0479">Metal-binding</keyword>
<dbReference type="Pfam" id="PF01799">
    <property type="entry name" value="Fer2_2"/>
    <property type="match status" value="1"/>
</dbReference>
<name>A0AAT9GQG2_9CREN</name>
<dbReference type="InterPro" id="IPR036884">
    <property type="entry name" value="2Fe-2S-bd_dom_sf"/>
</dbReference>
<dbReference type="Pfam" id="PF00111">
    <property type="entry name" value="Fer2"/>
    <property type="match status" value="1"/>
</dbReference>
<dbReference type="SMART" id="SM01092">
    <property type="entry name" value="CO_deh_flav_C"/>
    <property type="match status" value="1"/>
</dbReference>
<gene>
    <name evidence="8" type="ORF">SJAV_10570</name>
</gene>
<dbReference type="InterPro" id="IPR002346">
    <property type="entry name" value="Mopterin_DH_FAD-bd"/>
</dbReference>